<dbReference type="GO" id="GO:0000287">
    <property type="term" value="F:magnesium ion binding"/>
    <property type="evidence" value="ECO:0007669"/>
    <property type="project" value="TreeGrafter"/>
</dbReference>
<dbReference type="PANTHER" id="PTHR10000:SF8">
    <property type="entry name" value="HAD SUPERFAMILY HYDROLASE-LIKE, TYPE 3"/>
    <property type="match status" value="1"/>
</dbReference>
<protein>
    <submittedName>
        <fullName evidence="1">Uncharacterized protein</fullName>
    </submittedName>
</protein>
<dbReference type="InterPro" id="IPR000150">
    <property type="entry name" value="Cof"/>
</dbReference>
<dbReference type="SUPFAM" id="SSF56784">
    <property type="entry name" value="HAD-like"/>
    <property type="match status" value="1"/>
</dbReference>
<dbReference type="AlphaFoldDB" id="A0A084EP73"/>
<dbReference type="GO" id="GO:0016791">
    <property type="term" value="F:phosphatase activity"/>
    <property type="evidence" value="ECO:0007669"/>
    <property type="project" value="TreeGrafter"/>
</dbReference>
<dbReference type="EMBL" id="JFDO01000011">
    <property type="protein sequence ID" value="KEZ19765.1"/>
    <property type="molecule type" value="Genomic_DNA"/>
</dbReference>
<accession>A0A084EP73</accession>
<dbReference type="InterPro" id="IPR006379">
    <property type="entry name" value="HAD-SF_hydro_IIB"/>
</dbReference>
<sequence length="265" mass="31555">MTKYLFSDFDNTLRNSKVKNSLRIDQKDLDFIKEFQKNNKLIVSTGRPYKQLKEHLLNEYNLMPDYFIVNTGAMICDNKGNIFYKKTIDNKIKIQLLDFLKTIVNQIDVIVFATSENESFLFHKNWSKDVEKFFFGLEKLNKTLDYLYDKDLLCLKIECSQETWNKIEDFINKNNLEVNITFNSINNRLFNEIHAFKVSKGQAIKGLQEKLDISSDDIIVAGDDYNDISMFEMFYKNSYMCKHKHNENIRNKARYLIDNIWEIKY</sequence>
<dbReference type="InterPro" id="IPR023214">
    <property type="entry name" value="HAD_sf"/>
</dbReference>
<dbReference type="NCBIfam" id="TIGR00099">
    <property type="entry name" value="Cof-subfamily"/>
    <property type="match status" value="1"/>
</dbReference>
<evidence type="ECO:0000313" key="2">
    <source>
        <dbReference type="Proteomes" id="UP000028533"/>
    </source>
</evidence>
<gene>
    <name evidence="1" type="ORF">MCAPa_3300</name>
</gene>
<dbReference type="GO" id="GO:0005829">
    <property type="term" value="C:cytosol"/>
    <property type="evidence" value="ECO:0007669"/>
    <property type="project" value="TreeGrafter"/>
</dbReference>
<dbReference type="NCBIfam" id="TIGR01484">
    <property type="entry name" value="HAD-SF-IIB"/>
    <property type="match status" value="1"/>
</dbReference>
<comment type="caution">
    <text evidence="1">The sequence shown here is derived from an EMBL/GenBank/DDBJ whole genome shotgun (WGS) entry which is preliminary data.</text>
</comment>
<name>A0A084EP73_MYCCA</name>
<dbReference type="Pfam" id="PF08282">
    <property type="entry name" value="Hydrolase_3"/>
    <property type="match status" value="1"/>
</dbReference>
<dbReference type="Proteomes" id="UP000028533">
    <property type="component" value="Unassembled WGS sequence"/>
</dbReference>
<dbReference type="PANTHER" id="PTHR10000">
    <property type="entry name" value="PHOSPHOSERINE PHOSPHATASE"/>
    <property type="match status" value="1"/>
</dbReference>
<evidence type="ECO:0000313" key="1">
    <source>
        <dbReference type="EMBL" id="KEZ19765.1"/>
    </source>
</evidence>
<proteinExistence type="predicted"/>
<dbReference type="InterPro" id="IPR036412">
    <property type="entry name" value="HAD-like_sf"/>
</dbReference>
<organism evidence="1 2">
    <name type="scientific">Mycoplasma capricolum subsp. capricolum 14232</name>
    <dbReference type="NCBI Taxonomy" id="1188238"/>
    <lineage>
        <taxon>Bacteria</taxon>
        <taxon>Bacillati</taxon>
        <taxon>Mycoplasmatota</taxon>
        <taxon>Mollicutes</taxon>
        <taxon>Mycoplasmataceae</taxon>
        <taxon>Mycoplasma</taxon>
    </lineage>
</organism>
<dbReference type="Gene3D" id="3.40.50.1000">
    <property type="entry name" value="HAD superfamily/HAD-like"/>
    <property type="match status" value="1"/>
</dbReference>
<dbReference type="RefSeq" id="WP_036431589.1">
    <property type="nucleotide sequence ID" value="NZ_JFDO01000011.1"/>
</dbReference>
<dbReference type="Gene3D" id="3.30.1240.10">
    <property type="match status" value="1"/>
</dbReference>
<reference evidence="1 2" key="1">
    <citation type="submission" date="2014-02" db="EMBL/GenBank/DDBJ databases">
        <title>Genome sequence of Mycoplasma capricolum subsp. capricolum strain 14232.</title>
        <authorList>
            <person name="Sirand-Pugnet P."/>
            <person name="Breton M."/>
            <person name="Dordet-Frisoni E."/>
            <person name="Baranowski E."/>
            <person name="Barre A."/>
            <person name="Couture C."/>
            <person name="Dupuy V."/>
            <person name="Gaurivaud P."/>
            <person name="Jacob D."/>
            <person name="Lemaitre C."/>
            <person name="Manso-Silvan L."/>
            <person name="Nikolski M."/>
            <person name="Nouvel L.-X."/>
            <person name="Poumarat F."/>
            <person name="Tardy F."/>
            <person name="Thebault P."/>
            <person name="Theil S."/>
            <person name="Citti C."/>
            <person name="Thiaucourt F."/>
            <person name="Blanchard A."/>
        </authorList>
    </citation>
    <scope>NUCLEOTIDE SEQUENCE [LARGE SCALE GENOMIC DNA]</scope>
    <source>
        <strain evidence="1 2">14232</strain>
    </source>
</reference>